<dbReference type="Proteomes" id="UP001186944">
    <property type="component" value="Unassembled WGS sequence"/>
</dbReference>
<dbReference type="InterPro" id="IPR052107">
    <property type="entry name" value="HEAT6"/>
</dbReference>
<dbReference type="AlphaFoldDB" id="A0AA89BQW4"/>
<evidence type="ECO:0000259" key="3">
    <source>
        <dbReference type="Pfam" id="PF13251"/>
    </source>
</evidence>
<dbReference type="InterPro" id="IPR011989">
    <property type="entry name" value="ARM-like"/>
</dbReference>
<evidence type="ECO:0000256" key="2">
    <source>
        <dbReference type="SAM" id="MobiDB-lite"/>
    </source>
</evidence>
<feature type="compositionally biased region" description="Polar residues" evidence="2">
    <location>
        <begin position="270"/>
        <end position="292"/>
    </location>
</feature>
<dbReference type="Pfam" id="PF13251">
    <property type="entry name" value="DUF4042"/>
    <property type="match status" value="1"/>
</dbReference>
<sequence>MMEIQQKSVDRERFLQNYRRLMSFMFKEDDTSRTNLNLLLDELNSVDYSQKIVNEEEANNLLNHLVKITPLYEERLVVKVCLATHNLTAKQQLSLTDHVLRCNTEFLIQSLKRCQPWARLEILLALGAVVYENVGRLTQFHEVLLGKQGILMPLIEGEASSEDILRGAVQCVENLTLKVYGYDYMENALAYQCFCVFLKLLHNIPSAKMDPNTQCKILICVLRGLQNILSVTKVMPNDQLGQLLAGVRAYMFHGMSTNPLSVPESLYPTPRSQYDPNPSPSKTDSEPQNARGQGNDEKSGGGEISLRPGWSKISSSESEYSDTEGGQGSRLRSSCAKVRQCALGCLHATIKNTEKRLMFGYWSSFIPDSTTMGNSPQLQTLFTIVLKDPSPKCRMGALAALTAMMEGTKTFLAAAEDIEQTNAAFTPFSSVLGSTIRELHRCLLLALVSENYPLTLTQLIKCISTLVGIVPYHRMKPGLLSRVIKQVRNFLGHRDPNVRVACLTCFGALASIQPPLMEVCHILQPAKPPTSTNVRKSSSDHGQEPTNKTLPQTVLTAEGQPDSGFSSGHENSTTSQSENVTNDVADSNLFIAQGRSPGNLTPNTVSPGTQTPLFTDQMLQSHFSEGSWLIRLCVKNILPYSGSRFAAPTEDVHTEPLPVRLESLQVLAHLAKGYFPIMRGSVTVLLDVITKCFCDQDEVVRLHTAKMLDDLSQAMLKDITPSDLPLSGRLSVDKVCEFWISLLNGPVSTVLQSETNSSVKATTCDCVANIGPDVFAVLGIDKRILCITLMLGLTADDCRVTRSAAVRTLGVFVLYPCLREDVSFVADAANAILTCMDDTTLTVRFKAAWSLGNLCDALVINKNENDTEFTEDFSDMLLQKIFSTTIKACQDSDKVKSNGVRALGNTLRYLTNRSLGKSSFRQSVDDGVRALVKSISSGTMKVRWNACYAVSNMFKNPLLNHNNSEMMKELIFTLCSVVKDCKNFKVRINAAVALGAPSLRSHYGDVSLYHHVWESLVKGLQTAEEITEFGEFRYRNQLNNQICSSLLHLVVVLELSDLDSLQPLVDVEADIIAEHFDRFRTITADNAPVYGESIKSFLSVHQS</sequence>
<dbReference type="InterPro" id="IPR025283">
    <property type="entry name" value="DUF4042"/>
</dbReference>
<feature type="region of interest" description="Disordered" evidence="2">
    <location>
        <begin position="528"/>
        <end position="582"/>
    </location>
</feature>
<evidence type="ECO:0000313" key="5">
    <source>
        <dbReference type="Proteomes" id="UP001186944"/>
    </source>
</evidence>
<dbReference type="EMBL" id="VSWD01000013">
    <property type="protein sequence ID" value="KAK3084159.1"/>
    <property type="molecule type" value="Genomic_DNA"/>
</dbReference>
<proteinExistence type="predicted"/>
<name>A0AA89BQW4_PINIB</name>
<organism evidence="4 5">
    <name type="scientific">Pinctada imbricata</name>
    <name type="common">Atlantic pearl-oyster</name>
    <name type="synonym">Pinctada martensii</name>
    <dbReference type="NCBI Taxonomy" id="66713"/>
    <lineage>
        <taxon>Eukaryota</taxon>
        <taxon>Metazoa</taxon>
        <taxon>Spiralia</taxon>
        <taxon>Lophotrochozoa</taxon>
        <taxon>Mollusca</taxon>
        <taxon>Bivalvia</taxon>
        <taxon>Autobranchia</taxon>
        <taxon>Pteriomorphia</taxon>
        <taxon>Pterioida</taxon>
        <taxon>Pterioidea</taxon>
        <taxon>Pteriidae</taxon>
        <taxon>Pinctada</taxon>
    </lineage>
</organism>
<dbReference type="PANTHER" id="PTHR13366:SF0">
    <property type="entry name" value="HEAT REPEAT-CONTAINING PROTEIN 6"/>
    <property type="match status" value="1"/>
</dbReference>
<feature type="compositionally biased region" description="Polar residues" evidence="2">
    <location>
        <begin position="544"/>
        <end position="555"/>
    </location>
</feature>
<protein>
    <recommendedName>
        <fullName evidence="1">HEAT repeat-containing protein 6</fullName>
    </recommendedName>
</protein>
<dbReference type="Gene3D" id="1.25.10.10">
    <property type="entry name" value="Leucine-rich Repeat Variant"/>
    <property type="match status" value="3"/>
</dbReference>
<feature type="compositionally biased region" description="Polar residues" evidence="2">
    <location>
        <begin position="563"/>
        <end position="582"/>
    </location>
</feature>
<evidence type="ECO:0000256" key="1">
    <source>
        <dbReference type="ARBA" id="ARBA00015263"/>
    </source>
</evidence>
<gene>
    <name evidence="4" type="ORF">FSP39_009229</name>
</gene>
<comment type="caution">
    <text evidence="4">The sequence shown here is derived from an EMBL/GenBank/DDBJ whole genome shotgun (WGS) entry which is preliminary data.</text>
</comment>
<dbReference type="InterPro" id="IPR016024">
    <property type="entry name" value="ARM-type_fold"/>
</dbReference>
<feature type="domain" description="DUF4042" evidence="3">
    <location>
        <begin position="337"/>
        <end position="519"/>
    </location>
</feature>
<dbReference type="SUPFAM" id="SSF48371">
    <property type="entry name" value="ARM repeat"/>
    <property type="match status" value="1"/>
</dbReference>
<keyword evidence="5" id="KW-1185">Reference proteome</keyword>
<reference evidence="4" key="1">
    <citation type="submission" date="2019-08" db="EMBL/GenBank/DDBJ databases">
        <title>The improved chromosome-level genome for the pearl oyster Pinctada fucata martensii using PacBio sequencing and Hi-C.</title>
        <authorList>
            <person name="Zheng Z."/>
        </authorList>
    </citation>
    <scope>NUCLEOTIDE SEQUENCE</scope>
    <source>
        <strain evidence="4">ZZ-2019</strain>
        <tissue evidence="4">Adductor muscle</tissue>
    </source>
</reference>
<accession>A0AA89BQW4</accession>
<evidence type="ECO:0000313" key="4">
    <source>
        <dbReference type="EMBL" id="KAK3084159.1"/>
    </source>
</evidence>
<feature type="compositionally biased region" description="Low complexity" evidence="2">
    <location>
        <begin position="309"/>
        <end position="318"/>
    </location>
</feature>
<dbReference type="PANTHER" id="PTHR13366">
    <property type="entry name" value="MALARIA ANTIGEN-RELATED"/>
    <property type="match status" value="1"/>
</dbReference>
<feature type="region of interest" description="Disordered" evidence="2">
    <location>
        <begin position="262"/>
        <end position="331"/>
    </location>
</feature>